<feature type="region of interest" description="Disordered" evidence="5">
    <location>
        <begin position="983"/>
        <end position="1015"/>
    </location>
</feature>
<dbReference type="GO" id="GO:0030041">
    <property type="term" value="P:actin filament polymerization"/>
    <property type="evidence" value="ECO:0007669"/>
    <property type="project" value="TreeGrafter"/>
</dbReference>
<feature type="domain" description="DAD" evidence="6">
    <location>
        <begin position="1025"/>
        <end position="1054"/>
    </location>
</feature>
<dbReference type="Pfam" id="PF06367">
    <property type="entry name" value="Drf_FH3"/>
    <property type="match status" value="1"/>
</dbReference>
<dbReference type="Pfam" id="PF02181">
    <property type="entry name" value="FH2"/>
    <property type="match status" value="1"/>
</dbReference>
<dbReference type="PROSITE" id="PS51231">
    <property type="entry name" value="DAD"/>
    <property type="match status" value="1"/>
</dbReference>
<evidence type="ECO:0000259" key="8">
    <source>
        <dbReference type="PROSITE" id="PS51444"/>
    </source>
</evidence>
<evidence type="ECO:0000256" key="5">
    <source>
        <dbReference type="SAM" id="MobiDB-lite"/>
    </source>
</evidence>
<dbReference type="InterPro" id="IPR014767">
    <property type="entry name" value="DAD_dom"/>
</dbReference>
<dbReference type="Gene3D" id="1.20.58.630">
    <property type="match status" value="1"/>
</dbReference>
<evidence type="ECO:0000256" key="4">
    <source>
        <dbReference type="ARBA" id="ARBA00023054"/>
    </source>
</evidence>
<dbReference type="PANTHER" id="PTHR45691">
    <property type="entry name" value="PROTEIN DIAPHANOUS"/>
    <property type="match status" value="1"/>
</dbReference>
<dbReference type="InterPro" id="IPR051412">
    <property type="entry name" value="Formin_Homology_Diaphanous_sf"/>
</dbReference>
<evidence type="ECO:0000313" key="9">
    <source>
        <dbReference type="EMBL" id="MBW12119.1"/>
    </source>
</evidence>
<dbReference type="GO" id="GO:0031267">
    <property type="term" value="F:small GTPase binding"/>
    <property type="evidence" value="ECO:0007669"/>
    <property type="project" value="InterPro"/>
</dbReference>
<feature type="compositionally biased region" description="Pro residues" evidence="5">
    <location>
        <begin position="526"/>
        <end position="576"/>
    </location>
</feature>
<gene>
    <name evidence="9" type="primary">dia_0</name>
</gene>
<evidence type="ECO:0000259" key="6">
    <source>
        <dbReference type="PROSITE" id="PS51231"/>
    </source>
</evidence>
<dbReference type="SUPFAM" id="SSF101447">
    <property type="entry name" value="Formin homology 2 domain (FH2 domain)"/>
    <property type="match status" value="1"/>
</dbReference>
<accession>A0A2H8TDF6</accession>
<name>A0A2H8TDF6_9HEMI</name>
<dbReference type="InterPro" id="IPR010472">
    <property type="entry name" value="FH3_dom"/>
</dbReference>
<dbReference type="SMART" id="SM01140">
    <property type="entry name" value="Drf_GBD"/>
    <property type="match status" value="1"/>
</dbReference>
<comment type="subcellular location">
    <subcellularLocation>
        <location evidence="1">Cytoplasm</location>
    </subcellularLocation>
</comment>
<dbReference type="InterPro" id="IPR016024">
    <property type="entry name" value="ARM-type_fold"/>
</dbReference>
<dbReference type="PANTHER" id="PTHR45691:SF6">
    <property type="entry name" value="PROTEIN DIAPHANOUS"/>
    <property type="match status" value="1"/>
</dbReference>
<dbReference type="GO" id="GO:0003779">
    <property type="term" value="F:actin binding"/>
    <property type="evidence" value="ECO:0007669"/>
    <property type="project" value="InterPro"/>
</dbReference>
<dbReference type="OrthoDB" id="1104827at2759"/>
<feature type="domain" description="GBD/FH3" evidence="7">
    <location>
        <begin position="78"/>
        <end position="439"/>
    </location>
</feature>
<dbReference type="SMART" id="SM00498">
    <property type="entry name" value="FH2"/>
    <property type="match status" value="1"/>
</dbReference>
<feature type="region of interest" description="Disordered" evidence="5">
    <location>
        <begin position="503"/>
        <end position="604"/>
    </location>
</feature>
<evidence type="ECO:0000256" key="2">
    <source>
        <dbReference type="ARBA" id="ARBA00008214"/>
    </source>
</evidence>
<dbReference type="Gene3D" id="1.25.10.10">
    <property type="entry name" value="Leucine-rich Repeat Variant"/>
    <property type="match status" value="1"/>
</dbReference>
<dbReference type="InterPro" id="IPR044933">
    <property type="entry name" value="DIA_GBD_sf"/>
</dbReference>
<dbReference type="Gene3D" id="6.10.30.30">
    <property type="match status" value="1"/>
</dbReference>
<dbReference type="InterPro" id="IPR014768">
    <property type="entry name" value="GBD/FH3_dom"/>
</dbReference>
<feature type="region of interest" description="Disordered" evidence="5">
    <location>
        <begin position="1043"/>
        <end position="1089"/>
    </location>
</feature>
<organism evidence="9">
    <name type="scientific">Melanaphis sacchari</name>
    <dbReference type="NCBI Taxonomy" id="742174"/>
    <lineage>
        <taxon>Eukaryota</taxon>
        <taxon>Metazoa</taxon>
        <taxon>Ecdysozoa</taxon>
        <taxon>Arthropoda</taxon>
        <taxon>Hexapoda</taxon>
        <taxon>Insecta</taxon>
        <taxon>Pterygota</taxon>
        <taxon>Neoptera</taxon>
        <taxon>Paraneoptera</taxon>
        <taxon>Hemiptera</taxon>
        <taxon>Sternorrhyncha</taxon>
        <taxon>Aphidomorpha</taxon>
        <taxon>Aphidoidea</taxon>
        <taxon>Aphididae</taxon>
        <taxon>Aphidini</taxon>
        <taxon>Melanaphis</taxon>
    </lineage>
</organism>
<keyword evidence="4" id="KW-0175">Coiled coil</keyword>
<dbReference type="Gene3D" id="1.10.20.40">
    <property type="entry name" value="Formin, diaphanous GTPase-binding domain"/>
    <property type="match status" value="1"/>
</dbReference>
<dbReference type="InterPro" id="IPR015425">
    <property type="entry name" value="FH2_Formin"/>
</dbReference>
<proteinExistence type="inferred from homology"/>
<dbReference type="Pfam" id="PF06345">
    <property type="entry name" value="Drf_DAD"/>
    <property type="match status" value="1"/>
</dbReference>
<feature type="domain" description="FH2" evidence="8">
    <location>
        <begin position="603"/>
        <end position="1004"/>
    </location>
</feature>
<dbReference type="SUPFAM" id="SSF48371">
    <property type="entry name" value="ARM repeat"/>
    <property type="match status" value="1"/>
</dbReference>
<dbReference type="GO" id="GO:0005737">
    <property type="term" value="C:cytoplasm"/>
    <property type="evidence" value="ECO:0007669"/>
    <property type="project" value="UniProtKB-SubCell"/>
</dbReference>
<dbReference type="InterPro" id="IPR010473">
    <property type="entry name" value="GTPase-bd"/>
</dbReference>
<dbReference type="InterPro" id="IPR010465">
    <property type="entry name" value="Drf_DAD"/>
</dbReference>
<protein>
    <submittedName>
        <fullName evidence="9">Protein diaphanous</fullName>
    </submittedName>
</protein>
<sequence>MSRGEKTKPTTGFLDTLFGRPKKYGSAASSPIGGVGGNGIYSSGSTYGVGSRSLPRINSDNDISSGGHNDADECEMFVEHLDVEALNDKFEEMLDDMNLTEEKKTPIRDQSVVNKKKMLMMHYKKSNSEGNKKTCDKPTEYIQYLSQPDLSANKTYNCVVSLRIALTNHPLSWVSEFGTEGLRQVLSVLNECYRNDGKNAQFARIQYECIRCLKAIMNSTVGLKQMFGHKEALTVIARSLDINKPAVMLEAVKVLAAVSLIPPNGHEKALEAITMSADIENRCRFLPIVQGLKSIGNEALRVACLQFINAIVSTPEDLEFRGHLRNEIMRAGMYDVIDSLEKDCSEDLSRQLNIFNVHKEDDYEELVQRFDNVRMDFDDVGDCFDVIKNIVADTPAEPYLLSILQHFLFIKDDVSIRPAFYKLIEECVSQIVLHRNGCDPDFHATKRFQLDVQPLIDTVVEKSKAEEDRRVEELKDKLEHAVATRQEAEAKLIQAETTIKELMSNSSLENNGKLGLNKKQDGNTSGPPPPPPPPPPPMFIGGNFPPPPMPGSVGPPPPPPPPMPGGGPPPPPPPPFSGLAGSGIPRPPPPLGNLGNQLPPGLKPKKQWHVEGIKRANWKSIIPQKVSDKCFWARVQEETLASNDILQGLSEKFSSKPARKKPEDSTDKTMTLKKVRCLKVLDPKAAQNLCILLGGSLKHLSYADVKRGVLKCDDVILKGNVLDQLINYLPPPDQLKKLRDLDCPYEDLVEAEQFAVTMGEIKRLLPRLKSLSYRQHHPEMVQDIKPAIVAGTAACEEVKSGVKFNKMLELVLLLGNYMNSGSRNGQAYGFEISFLPKLTSIKDVENKSTLLHYLVDIVEKNYPDLITFGDELTHCDRAARVSIDVIQKTLRIMDTSLRNLDVDLTNNCNKQQCGEDDLFSEVMTPFAKEAKSQFELLQNMCKKMEALYDDLAEYYVFDKSKYTLEEFFTDLKAFKDSFYEAQRENHKQREAEEKSRRARDARDKAEKEKKERAARKKALIDMNADHTQEGVMDSLFEALQTGSAFSRDQRRRRQGGTNTGDDKRAPLLYRSRSRTAFSERDLPTTRVQH</sequence>
<dbReference type="InterPro" id="IPR011989">
    <property type="entry name" value="ARM-like"/>
</dbReference>
<comment type="similarity">
    <text evidence="2">Belongs to the formin homology family. Diaphanous subfamily.</text>
</comment>
<dbReference type="PROSITE" id="PS51232">
    <property type="entry name" value="GBD_FH3"/>
    <property type="match status" value="1"/>
</dbReference>
<dbReference type="Gene3D" id="1.10.238.150">
    <property type="entry name" value="Formin, FH3 diaphanous domain"/>
    <property type="match status" value="1"/>
</dbReference>
<dbReference type="Pfam" id="PF06371">
    <property type="entry name" value="Drf_GBD"/>
    <property type="match status" value="1"/>
</dbReference>
<dbReference type="SMART" id="SM01139">
    <property type="entry name" value="Drf_FH3"/>
    <property type="match status" value="1"/>
</dbReference>
<evidence type="ECO:0000256" key="3">
    <source>
        <dbReference type="ARBA" id="ARBA00022490"/>
    </source>
</evidence>
<keyword evidence="3" id="KW-0963">Cytoplasm</keyword>
<feature type="compositionally biased region" description="Basic and acidic residues" evidence="5">
    <location>
        <begin position="983"/>
        <end position="1011"/>
    </location>
</feature>
<dbReference type="GO" id="GO:0005884">
    <property type="term" value="C:actin filament"/>
    <property type="evidence" value="ECO:0007669"/>
    <property type="project" value="TreeGrafter"/>
</dbReference>
<reference evidence="9" key="1">
    <citation type="submission" date="2017-10" db="EMBL/GenBank/DDBJ databases">
        <title>Transcriptome Assembly of Sugarcane Aphid Adults.</title>
        <authorList>
            <person name="Scully E.D."/>
            <person name="Palmer N.A."/>
            <person name="Geib S.M."/>
            <person name="Sarath G."/>
            <person name="Sattler S.E."/>
        </authorList>
    </citation>
    <scope>NUCLEOTIDE SEQUENCE</scope>
    <source>
        <tissue evidence="9">Whole body</tissue>
    </source>
</reference>
<dbReference type="AlphaFoldDB" id="A0A2H8TDF6"/>
<dbReference type="EMBL" id="GFXV01000314">
    <property type="protein sequence ID" value="MBW12119.1"/>
    <property type="molecule type" value="Transcribed_RNA"/>
</dbReference>
<evidence type="ECO:0000259" key="7">
    <source>
        <dbReference type="PROSITE" id="PS51232"/>
    </source>
</evidence>
<dbReference type="Gene3D" id="1.20.58.2220">
    <property type="entry name" value="Formin, FH2 domain"/>
    <property type="match status" value="1"/>
</dbReference>
<dbReference type="InterPro" id="IPR042201">
    <property type="entry name" value="FH2_Formin_sf"/>
</dbReference>
<dbReference type="PROSITE" id="PS51444">
    <property type="entry name" value="FH2"/>
    <property type="match status" value="1"/>
</dbReference>
<evidence type="ECO:0000256" key="1">
    <source>
        <dbReference type="ARBA" id="ARBA00004496"/>
    </source>
</evidence>